<comment type="subunit">
    <text evidence="10">Interacts with PPP1CA and NCOA5. Forms a complex with ILF2, ILF3, KHDRBS1, RBMX, NCOA5 and PPP1CA.</text>
</comment>
<evidence type="ECO:0000313" key="15">
    <source>
        <dbReference type="Ensembl" id="ENSHBUP00000028485.1"/>
    </source>
</evidence>
<keyword evidence="2" id="KW-0488">Methylation</keyword>
<feature type="compositionally biased region" description="Polar residues" evidence="13">
    <location>
        <begin position="668"/>
        <end position="687"/>
    </location>
</feature>
<proteinExistence type="predicted"/>
<evidence type="ECO:0000256" key="5">
    <source>
        <dbReference type="ARBA" id="ARBA00022843"/>
    </source>
</evidence>
<dbReference type="Pfam" id="PF26583">
    <property type="entry name" value="Spectrin_YLPM1"/>
    <property type="match status" value="1"/>
</dbReference>
<feature type="region of interest" description="Disordered" evidence="13">
    <location>
        <begin position="1208"/>
        <end position="1372"/>
    </location>
</feature>
<feature type="compositionally biased region" description="Basic and acidic residues" evidence="13">
    <location>
        <begin position="512"/>
        <end position="527"/>
    </location>
</feature>
<keyword evidence="6" id="KW-0805">Transcription regulation</keyword>
<feature type="region of interest" description="Disordered" evidence="13">
    <location>
        <begin position="416"/>
        <end position="445"/>
    </location>
</feature>
<feature type="compositionally biased region" description="Basic and acidic residues" evidence="13">
    <location>
        <begin position="492"/>
        <end position="501"/>
    </location>
</feature>
<dbReference type="Ensembl" id="ENSHBUT00000031826.1">
    <property type="protein sequence ID" value="ENSHBUP00000028485.1"/>
    <property type="gene ID" value="ENSHBUG00000012325.1"/>
</dbReference>
<feature type="compositionally biased region" description="Basic and acidic residues" evidence="13">
    <location>
        <begin position="932"/>
        <end position="947"/>
    </location>
</feature>
<keyword evidence="16" id="KW-1185">Reference proteome</keyword>
<feature type="compositionally biased region" description="Pro residues" evidence="13">
    <location>
        <begin position="108"/>
        <end position="142"/>
    </location>
</feature>
<evidence type="ECO:0000256" key="9">
    <source>
        <dbReference type="ARBA" id="ARBA00058677"/>
    </source>
</evidence>
<evidence type="ECO:0000313" key="16">
    <source>
        <dbReference type="Proteomes" id="UP000264840"/>
    </source>
</evidence>
<reference evidence="15" key="2">
    <citation type="submission" date="2025-09" db="UniProtKB">
        <authorList>
            <consortium name="Ensembl"/>
        </authorList>
    </citation>
    <scope>IDENTIFICATION</scope>
</reference>
<feature type="compositionally biased region" description="Basic and acidic residues" evidence="13">
    <location>
        <begin position="1155"/>
        <end position="1170"/>
    </location>
</feature>
<dbReference type="PANTHER" id="PTHR13413">
    <property type="entry name" value="YLP MOTIF CONTAINING PROTEIN NUCLEAR PROTEIN ZAP"/>
    <property type="match status" value="1"/>
</dbReference>
<comment type="subcellular location">
    <subcellularLocation>
        <location evidence="1">Nucleus speckle</location>
    </subcellularLocation>
</comment>
<feature type="compositionally biased region" description="Basic and acidic residues" evidence="13">
    <location>
        <begin position="1018"/>
        <end position="1027"/>
    </location>
</feature>
<feature type="compositionally biased region" description="Basic and acidic residues" evidence="13">
    <location>
        <begin position="176"/>
        <end position="189"/>
    </location>
</feature>
<organism evidence="15 16">
    <name type="scientific">Haplochromis burtoni</name>
    <name type="common">Burton's mouthbrooder</name>
    <name type="synonym">Chromis burtoni</name>
    <dbReference type="NCBI Taxonomy" id="8153"/>
    <lineage>
        <taxon>Eukaryota</taxon>
        <taxon>Metazoa</taxon>
        <taxon>Chordata</taxon>
        <taxon>Craniata</taxon>
        <taxon>Vertebrata</taxon>
        <taxon>Euteleostomi</taxon>
        <taxon>Actinopterygii</taxon>
        <taxon>Neopterygii</taxon>
        <taxon>Teleostei</taxon>
        <taxon>Neoteleostei</taxon>
        <taxon>Acanthomorphata</taxon>
        <taxon>Ovalentaria</taxon>
        <taxon>Cichlomorphae</taxon>
        <taxon>Cichliformes</taxon>
        <taxon>Cichlidae</taxon>
        <taxon>African cichlids</taxon>
        <taxon>Pseudocrenilabrinae</taxon>
        <taxon>Haplochromini</taxon>
        <taxon>Haplochromis</taxon>
    </lineage>
</organism>
<dbReference type="InterPro" id="IPR026314">
    <property type="entry name" value="YLP_motif_con_p1"/>
</dbReference>
<feature type="domain" description="YLPM1-like spectrin repeat" evidence="14">
    <location>
        <begin position="261"/>
        <end position="378"/>
    </location>
</feature>
<feature type="compositionally biased region" description="Low complexity" evidence="13">
    <location>
        <begin position="39"/>
        <end position="59"/>
    </location>
</feature>
<feature type="compositionally biased region" description="Basic and acidic residues" evidence="13">
    <location>
        <begin position="1105"/>
        <end position="1129"/>
    </location>
</feature>
<dbReference type="InterPro" id="IPR058903">
    <property type="entry name" value="Spectrin_YLPM1-like"/>
</dbReference>
<evidence type="ECO:0000256" key="3">
    <source>
        <dbReference type="ARBA" id="ARBA00022491"/>
    </source>
</evidence>
<evidence type="ECO:0000256" key="12">
    <source>
        <dbReference type="ARBA" id="ARBA00083294"/>
    </source>
</evidence>
<dbReference type="GeneTree" id="ENSGT00440000039837"/>
<keyword evidence="3" id="KW-0678">Repressor</keyword>
<dbReference type="GO" id="GO:0016607">
    <property type="term" value="C:nuclear speck"/>
    <property type="evidence" value="ECO:0007669"/>
    <property type="project" value="UniProtKB-SubCell"/>
</dbReference>
<evidence type="ECO:0000259" key="14">
    <source>
        <dbReference type="Pfam" id="PF26583"/>
    </source>
</evidence>
<dbReference type="PANTHER" id="PTHR13413:SF0">
    <property type="entry name" value="YLP MOTIF-CONTAINING PROTEIN 1"/>
    <property type="match status" value="1"/>
</dbReference>
<feature type="compositionally biased region" description="Basic and acidic residues" evidence="13">
    <location>
        <begin position="622"/>
        <end position="648"/>
    </location>
</feature>
<feature type="compositionally biased region" description="Acidic residues" evidence="13">
    <location>
        <begin position="966"/>
        <end position="976"/>
    </location>
</feature>
<sequence>MYPTWGNYGAPQSQNYGGAGPRKPLAGSHTGQAPGFGGFEASSSGSLFSSLQEQHLQQMQQLQMLHQKQLQSVLQHGNNASTAAPAYGVAHAGGYMGVPPAPKQGHQQPPPLPPQPHPTDTQPVPPPPEPQPSKPPENSSPPKPKEAPTAEDEKSLPLQEQQQLWYKQHLQNLQKLKQERAKQNQKDGDGSFPLPPPPGKTAPPPPPLEPPKSTPPPPPPKEEPPTPPPLPEEPEVPKDPEEAARLQQLQAAAAHWQQVQQQRAGLQYQALMQQHEKLQQILEQYQRLIQQPANLQSMSAELQLRHYEMQQQQFTPLFQDWNHSFTLWYEQFQSYPHKDQLQDYGHQWKQWKEQMNATNAHLQERVATLTAMVPFASSQYNSGMMGQYGQYPVQDTPLQQSVNPGMQQTPVTVGPRLQGPQPTGFVTHSESPAVPSVRGSAPSGIGVQPPVPPVVQPPSFNNVRGPHYTFGYIYLLKAHLYIKLVNNPRFDQPHQRFDGPPRFDQPQQRFDGPPRFDHPQQRFDGPPRFDQPPNRFDGPPRFDQPRHRFDGPPRFDQQRQRFDGPARFDQPRFGQPPRFDSTRLTGPSPRLECPPKLQEKQQQGMLPKVEPVTPQPPTPDSKTPEKSSDKPLSENEKDKLKLVDKSASEDMTDDNLLSTEGFFVQSEPIPQTLQTDTKPEDSNSSVTLDKGEKSEPVNSKPSVNTSSAVTSNTTTQNSHKPDGPLGNRIQPEPQKQSKLDPPKPPPGRGRGQPPVPSQVRGRGRGQRGSGEFKGQNTLPIGEEMGEMPYDYMPPEENVGMQEEQENYYWQDPSHEQFVGEESEMPPEEMWMPEEHHFTEEEYYQEHWEEAESNEYLEDEDPYWIERRPPMRGMRPPFPPGRGRPPRGHPGFMLQGRGRPHFPPHGPIDHEPLGHGMESDDSNMDPSMHPMYHGHEPPSHAMHPDVGRGRRRVPPPPHEMIDHLEEPMYDEGTEGELDWQPPPGRGPPPPPHEILDREGLRRRPMGRGIGRGMWPPGPTHEDYEEGYKEGYAVDYDHGEDGYRCRPPPDYHPDDCRRDARYHESEWDREHALSERDYPPRKAPSEPFREPHWQEERERGHPYQYDELERGRGELRIREYRDEPPYRKDEPSYPPPSDWDRPSRRPPLPERGYPIDYEDRRPRYEEQREEIPLHIPPPAAAPVTNLPESSVEAASGANVLALSQRKQKLTTAAESVPRDIKSTATHYQPSFPAPAVPVIPKTVDYGHGHEPGTTVERISYGERIVLRPDPVPSDRGYEKDPYGRDPYYERRSDPYMDRREYSRERELYREKPEYERERFDRERYPLRERDDRSPLASSLRSGYRERDRDVRDRDRSGSRDPDEHYGRPGYDRPPYERAILERTGFFFYPIVDRRSYPDDRGPPTAPPVPPPQPPPRVEKKPEIKNIDDILKLPGRLSRPERIVIIMRGLPGSGKTHVAKLIRDKEVECGGAPPRVLVLDDYFMTEVEKVEKDPDTGKRVKKKAMEYEYEPEMEDTYRSSMLKTFKKTLDDGFFPFIILDTINDRVKHFDQFWSAAKTKGFEVYLAEITADTQTCAKRNVHGRTLKDIMKMSNNWEPSPRHMVRLDVRSLLQDAAIEEVNFFSLGKKIRKLHFFLDGLGSGGKRKREGEHMAGLEDYLQLPDDYATRMSEPGKKRVRWADLEEQKDADRKRAIGFVVGQTDWEKITDESGQLAQRALNRTKYF</sequence>
<feature type="compositionally biased region" description="Polar residues" evidence="13">
    <location>
        <begin position="420"/>
        <end position="430"/>
    </location>
</feature>
<feature type="region of interest" description="Disordered" evidence="13">
    <location>
        <begin position="492"/>
        <end position="795"/>
    </location>
</feature>
<feature type="region of interest" description="Disordered" evidence="13">
    <location>
        <begin position="1"/>
        <end position="59"/>
    </location>
</feature>
<evidence type="ECO:0000256" key="10">
    <source>
        <dbReference type="ARBA" id="ARBA00065932"/>
    </source>
</evidence>
<evidence type="ECO:0000256" key="1">
    <source>
        <dbReference type="ARBA" id="ARBA00004324"/>
    </source>
</evidence>
<feature type="region of interest" description="Disordered" evidence="13">
    <location>
        <begin position="90"/>
        <end position="243"/>
    </location>
</feature>
<feature type="compositionally biased region" description="Basic and acidic residues" evidence="13">
    <location>
        <begin position="143"/>
        <end position="155"/>
    </location>
</feature>
<feature type="compositionally biased region" description="Low complexity" evidence="13">
    <location>
        <begin position="702"/>
        <end position="718"/>
    </location>
</feature>
<evidence type="ECO:0000256" key="13">
    <source>
        <dbReference type="SAM" id="MobiDB-lite"/>
    </source>
</evidence>
<evidence type="ECO:0000256" key="6">
    <source>
        <dbReference type="ARBA" id="ARBA00023015"/>
    </source>
</evidence>
<evidence type="ECO:0000256" key="8">
    <source>
        <dbReference type="ARBA" id="ARBA00023242"/>
    </source>
</evidence>
<comment type="function">
    <text evidence="9">Plays a role in the reduction of telomerase activity during differentiation of embryonic stem cells by binding to the core promoter of TERT and controlling its down-regulation.</text>
</comment>
<feature type="compositionally biased region" description="Pro residues" evidence="13">
    <location>
        <begin position="193"/>
        <end position="231"/>
    </location>
</feature>
<feature type="compositionally biased region" description="Basic and acidic residues" evidence="13">
    <location>
        <begin position="1273"/>
        <end position="1331"/>
    </location>
</feature>
<evidence type="ECO:0000256" key="4">
    <source>
        <dbReference type="ARBA" id="ARBA00022499"/>
    </source>
</evidence>
<evidence type="ECO:0000256" key="2">
    <source>
        <dbReference type="ARBA" id="ARBA00022481"/>
    </source>
</evidence>
<reference evidence="15" key="1">
    <citation type="submission" date="2025-08" db="UniProtKB">
        <authorList>
            <consortium name="Ensembl"/>
        </authorList>
    </citation>
    <scope>IDENTIFICATION</scope>
</reference>
<accession>A0A3Q2WRV9</accession>
<feature type="region of interest" description="Disordered" evidence="13">
    <location>
        <begin position="1394"/>
        <end position="1420"/>
    </location>
</feature>
<keyword evidence="4" id="KW-1017">Isopeptide bond</keyword>
<feature type="compositionally biased region" description="Basic and acidic residues" evidence="13">
    <location>
        <begin position="1033"/>
        <end position="1099"/>
    </location>
</feature>
<protein>
    <recommendedName>
        <fullName evidence="11">YLP motif-containing protein 1</fullName>
    </recommendedName>
    <alternativeName>
        <fullName evidence="12">Nuclear protein ZAP3</fullName>
    </alternativeName>
</protein>
<feature type="region of interest" description="Disordered" evidence="13">
    <location>
        <begin position="866"/>
        <end position="1191"/>
    </location>
</feature>
<keyword evidence="8" id="KW-0539">Nucleus</keyword>
<feature type="compositionally biased region" description="Basic and acidic residues" evidence="13">
    <location>
        <begin position="538"/>
        <end position="570"/>
    </location>
</feature>
<feature type="compositionally biased region" description="Basic and acidic residues" evidence="13">
    <location>
        <begin position="1340"/>
        <end position="1372"/>
    </location>
</feature>
<dbReference type="SUPFAM" id="SSF52540">
    <property type="entry name" value="P-loop containing nucleoside triphosphate hydrolases"/>
    <property type="match status" value="1"/>
</dbReference>
<evidence type="ECO:0000256" key="7">
    <source>
        <dbReference type="ARBA" id="ARBA00023163"/>
    </source>
</evidence>
<dbReference type="Pfam" id="PF13671">
    <property type="entry name" value="AAA_33"/>
    <property type="match status" value="1"/>
</dbReference>
<name>A0A3Q2WRV9_HAPBU</name>
<keyword evidence="7" id="KW-0804">Transcription</keyword>
<dbReference type="OMA" id="WESAPVH"/>
<evidence type="ECO:0000256" key="11">
    <source>
        <dbReference type="ARBA" id="ARBA00068971"/>
    </source>
</evidence>
<feature type="compositionally biased region" description="Pro residues" evidence="13">
    <location>
        <begin position="1401"/>
        <end position="1413"/>
    </location>
</feature>
<keyword evidence="5" id="KW-0832">Ubl conjugation</keyword>
<dbReference type="InterPro" id="IPR027417">
    <property type="entry name" value="P-loop_NTPase"/>
</dbReference>
<dbReference type="Gene3D" id="3.40.50.300">
    <property type="entry name" value="P-loop containing nucleotide triphosphate hydrolases"/>
    <property type="match status" value="1"/>
</dbReference>
<dbReference type="GO" id="GO:0032204">
    <property type="term" value="P:regulation of telomere maintenance"/>
    <property type="evidence" value="ECO:0007669"/>
    <property type="project" value="TreeGrafter"/>
</dbReference>
<feature type="compositionally biased region" description="Pro residues" evidence="13">
    <location>
        <begin position="979"/>
        <end position="991"/>
    </location>
</feature>
<dbReference type="Proteomes" id="UP000264840">
    <property type="component" value="Unplaced"/>
</dbReference>
<dbReference type="FunFam" id="3.40.50.300:FF:000399">
    <property type="entry name" value="YLP motif containing 1"/>
    <property type="match status" value="1"/>
</dbReference>
<dbReference type="STRING" id="8153.ENSHBUP00000028485"/>